<accession>A0A1V0HP88</accession>
<feature type="binding site" evidence="3">
    <location>
        <position position="316"/>
    </location>
    <ligand>
        <name>carboxy-S-adenosyl-L-methionine</name>
        <dbReference type="ChEBI" id="CHEBI:134278"/>
    </ligand>
</feature>
<feature type="binding site" evidence="3">
    <location>
        <position position="112"/>
    </location>
    <ligand>
        <name>carboxy-S-adenosyl-L-methionine</name>
        <dbReference type="ChEBI" id="CHEBI:134278"/>
    </ligand>
</feature>
<feature type="binding site" evidence="3">
    <location>
        <position position="107"/>
    </location>
    <ligand>
        <name>carboxy-S-adenosyl-L-methionine</name>
        <dbReference type="ChEBI" id="CHEBI:134278"/>
    </ligand>
</feature>
<dbReference type="NCBIfam" id="NF011650">
    <property type="entry name" value="PRK15068.1"/>
    <property type="match status" value="1"/>
</dbReference>
<evidence type="ECO:0000256" key="3">
    <source>
        <dbReference type="HAMAP-Rule" id="MF_01590"/>
    </source>
</evidence>
<reference evidence="4 5" key="1">
    <citation type="submission" date="2015-10" db="EMBL/GenBank/DDBJ databases">
        <title>Survey of human and primate louse endosymbionts.</title>
        <authorList>
            <person name="Boyd B.M."/>
        </authorList>
    </citation>
    <scope>NUCLEOTIDE SEQUENCE [LARGE SCALE GENOMIC DNA]</scope>
    <source>
        <strain evidence="4 5">HPNA</strain>
    </source>
</reference>
<keyword evidence="5" id="KW-1185">Reference proteome</keyword>
<comment type="function">
    <text evidence="3">Catalyzes carboxymethyl transfer from carboxy-S-adenosyl-L-methionine (Cx-SAM) to 5-hydroxyuridine (ho5U) to form 5-carboxymethoxyuridine (cmo5U) at position 34 in tRNAs.</text>
</comment>
<gene>
    <name evidence="3" type="primary">cmoB</name>
    <name evidence="4" type="ORF">AOE58_01165</name>
</gene>
<comment type="caution">
    <text evidence="3">Lacks conserved residue(s) required for the propagation of feature annotation.</text>
</comment>
<dbReference type="Pfam" id="PF08003">
    <property type="entry name" value="Methyltransf_9"/>
    <property type="match status" value="1"/>
</dbReference>
<dbReference type="GO" id="GO:0002098">
    <property type="term" value="P:tRNA wobble uridine modification"/>
    <property type="evidence" value="ECO:0007669"/>
    <property type="project" value="InterPro"/>
</dbReference>
<dbReference type="InterPro" id="IPR029063">
    <property type="entry name" value="SAM-dependent_MTases_sf"/>
</dbReference>
<comment type="subunit">
    <text evidence="3">Homotetramer.</text>
</comment>
<comment type="similarity">
    <text evidence="3">Belongs to the class I-like SAM-binding methyltransferase superfamily. CmoB family.</text>
</comment>
<name>A0A1V0HP88_9ENTR</name>
<dbReference type="HAMAP" id="MF_01590">
    <property type="entry name" value="tRNA_carboxymethyltr_CmoB"/>
    <property type="match status" value="1"/>
</dbReference>
<feature type="binding site" evidence="3">
    <location>
        <position position="197"/>
    </location>
    <ligand>
        <name>carboxy-S-adenosyl-L-methionine</name>
        <dbReference type="ChEBI" id="CHEBI:134278"/>
    </ligand>
</feature>
<dbReference type="PANTHER" id="PTHR43861">
    <property type="entry name" value="TRANS-ACONITATE 2-METHYLTRANSFERASE-RELATED"/>
    <property type="match status" value="1"/>
</dbReference>
<comment type="catalytic activity">
    <reaction evidence="3">
        <text>carboxy-S-adenosyl-L-methionine + 5-hydroxyuridine(34) in tRNA = 5-carboxymethoxyuridine(34) in tRNA + S-adenosyl-L-homocysteine + H(+)</text>
        <dbReference type="Rhea" id="RHEA:52848"/>
        <dbReference type="Rhea" id="RHEA-COMP:13381"/>
        <dbReference type="Rhea" id="RHEA-COMP:13383"/>
        <dbReference type="ChEBI" id="CHEBI:15378"/>
        <dbReference type="ChEBI" id="CHEBI:57856"/>
        <dbReference type="ChEBI" id="CHEBI:134278"/>
        <dbReference type="ChEBI" id="CHEBI:136877"/>
        <dbReference type="ChEBI" id="CHEBI:136879"/>
    </reaction>
</comment>
<dbReference type="EMBL" id="CP012846">
    <property type="protein sequence ID" value="ARC54617.1"/>
    <property type="molecule type" value="Genomic_DNA"/>
</dbReference>
<dbReference type="EC" id="2.5.1.-" evidence="3"/>
<feature type="binding site" evidence="3">
    <location>
        <position position="131"/>
    </location>
    <ligand>
        <name>carboxy-S-adenosyl-L-methionine</name>
        <dbReference type="ChEBI" id="CHEBI:134278"/>
    </ligand>
</feature>
<dbReference type="InterPro" id="IPR010017">
    <property type="entry name" value="CmoB"/>
</dbReference>
<dbReference type="CDD" id="cd02440">
    <property type="entry name" value="AdoMet_MTases"/>
    <property type="match status" value="1"/>
</dbReference>
<dbReference type="Proteomes" id="UP000243729">
    <property type="component" value="Chromosome"/>
</dbReference>
<keyword evidence="1 3" id="KW-0808">Transferase</keyword>
<protein>
    <recommendedName>
        <fullName evidence="3">tRNA U34 carboxymethyltransferase</fullName>
        <ecNumber evidence="3">2.5.1.-</ecNumber>
    </recommendedName>
</protein>
<dbReference type="InterPro" id="IPR027555">
    <property type="entry name" value="Mo5U34_MeTrfas-like"/>
</dbReference>
<dbReference type="NCBIfam" id="TIGR00452">
    <property type="entry name" value="tRNA 5-methoxyuridine(34)/uridine 5-oxyacetic acid(34) synthase CmoB"/>
    <property type="match status" value="1"/>
</dbReference>
<evidence type="ECO:0000256" key="2">
    <source>
        <dbReference type="ARBA" id="ARBA00022694"/>
    </source>
</evidence>
<dbReference type="Gene3D" id="3.40.50.150">
    <property type="entry name" value="Vaccinia Virus protein VP39"/>
    <property type="match status" value="1"/>
</dbReference>
<evidence type="ECO:0000313" key="4">
    <source>
        <dbReference type="EMBL" id="ARC54617.1"/>
    </source>
</evidence>
<sequence>MEISIKDFSDFYQEISENVLCDWLETLPSQIKKISKLYESKKTRFYKSIVDNIPSIVPDKIDIKKSIVIEGEISSYKRKTIYNLLKKLSPWKKGPFHIYGIHIDGEWRSDLKWKKIFSKISVKGKLVLDVGCNNGYYMWRILGEGAKIVVGIDPNQLCFFQFKAIKKLIGNNKKIYLIPLKLKKMQKLGKFDVVFSMGLIYHLRSPLDHILQLKDQLNAGGRLIIETLTTKSDRQQCIFPKDRYAGMKNVYFIPSIKMLKTWLKRFGFVNVKVLSKNILTSMEQRRTKWAKYDSLSENLNRSNKKLTIEGYNAPIRAIIVSEKK</sequence>
<dbReference type="AlphaFoldDB" id="A0A1V0HP88"/>
<dbReference type="SUPFAM" id="SSF53335">
    <property type="entry name" value="S-adenosyl-L-methionine-dependent methyltransferases"/>
    <property type="match status" value="1"/>
</dbReference>
<proteinExistence type="inferred from homology"/>
<dbReference type="PANTHER" id="PTHR43861:SF3">
    <property type="entry name" value="PUTATIVE (AFU_ORTHOLOGUE AFUA_2G14390)-RELATED"/>
    <property type="match status" value="1"/>
</dbReference>
<evidence type="ECO:0000256" key="1">
    <source>
        <dbReference type="ARBA" id="ARBA00022679"/>
    </source>
</evidence>
<organism evidence="4 5">
    <name type="scientific">Candidatus Riesia pthiripubis</name>
    <dbReference type="NCBI Taxonomy" id="428412"/>
    <lineage>
        <taxon>Bacteria</taxon>
        <taxon>Pseudomonadati</taxon>
        <taxon>Pseudomonadota</taxon>
        <taxon>Gammaproteobacteria</taxon>
        <taxon>Enterobacterales</taxon>
        <taxon>Enterobacteriaceae</taxon>
        <taxon>Candidatus Riesia</taxon>
    </lineage>
</organism>
<feature type="binding site" evidence="3">
    <location>
        <position position="201"/>
    </location>
    <ligand>
        <name>carboxy-S-adenosyl-L-methionine</name>
        <dbReference type="ChEBI" id="CHEBI:134278"/>
    </ligand>
</feature>
<keyword evidence="2 3" id="KW-0819">tRNA processing</keyword>
<dbReference type="GO" id="GO:0016765">
    <property type="term" value="F:transferase activity, transferring alkyl or aryl (other than methyl) groups"/>
    <property type="evidence" value="ECO:0007669"/>
    <property type="project" value="UniProtKB-UniRule"/>
</dbReference>
<evidence type="ECO:0000313" key="5">
    <source>
        <dbReference type="Proteomes" id="UP000243729"/>
    </source>
</evidence>
<dbReference type="STRING" id="428412.AOE58_01165"/>
<feature type="binding site" evidence="3">
    <location>
        <position position="93"/>
    </location>
    <ligand>
        <name>carboxy-S-adenosyl-L-methionine</name>
        <dbReference type="ChEBI" id="CHEBI:134278"/>
    </ligand>
</feature>